<gene>
    <name evidence="2" type="ORF">N7541_009391</name>
</gene>
<organism evidence="2 3">
    <name type="scientific">Penicillium brevicompactum</name>
    <dbReference type="NCBI Taxonomy" id="5074"/>
    <lineage>
        <taxon>Eukaryota</taxon>
        <taxon>Fungi</taxon>
        <taxon>Dikarya</taxon>
        <taxon>Ascomycota</taxon>
        <taxon>Pezizomycotina</taxon>
        <taxon>Eurotiomycetes</taxon>
        <taxon>Eurotiomycetidae</taxon>
        <taxon>Eurotiales</taxon>
        <taxon>Aspergillaceae</taxon>
        <taxon>Penicillium</taxon>
    </lineage>
</organism>
<name>A0A9W9UGN0_PENBR</name>
<comment type="caution">
    <text evidence="2">The sequence shown here is derived from an EMBL/GenBank/DDBJ whole genome shotgun (WGS) entry which is preliminary data.</text>
</comment>
<feature type="region of interest" description="Disordered" evidence="1">
    <location>
        <begin position="32"/>
        <end position="63"/>
    </location>
</feature>
<sequence>MNSKVAQYLPTSGKGHGILYVKQCTKQTRLFHPNSATKQLEKPEDKNKPENLTESATDGRTNAAKGPQVEILEIVLETFLPTVDQATNLRSFVGTEYTADEPSQIQVGNTSLEYSTYEDGLKCLPYYICEKLIGVWIDLLQPEKTKLLIALLDGKLQEVATAQELTTAAEHSGSLSYLGMHQHTLEGVLQRYEKPRKQPREEPMNWLQIVLRDDIFQPMHKRQCHCD</sequence>
<proteinExistence type="predicted"/>
<evidence type="ECO:0000313" key="3">
    <source>
        <dbReference type="Proteomes" id="UP001148299"/>
    </source>
</evidence>
<dbReference type="EMBL" id="JAPZBR010000008">
    <property type="protein sequence ID" value="KAJ5340267.1"/>
    <property type="molecule type" value="Genomic_DNA"/>
</dbReference>
<evidence type="ECO:0000256" key="1">
    <source>
        <dbReference type="SAM" id="MobiDB-lite"/>
    </source>
</evidence>
<evidence type="ECO:0000313" key="2">
    <source>
        <dbReference type="EMBL" id="KAJ5340267.1"/>
    </source>
</evidence>
<keyword evidence="3" id="KW-1185">Reference proteome</keyword>
<feature type="compositionally biased region" description="Basic and acidic residues" evidence="1">
    <location>
        <begin position="39"/>
        <end position="51"/>
    </location>
</feature>
<protein>
    <submittedName>
        <fullName evidence="2">Uncharacterized protein</fullName>
    </submittedName>
</protein>
<dbReference type="AlphaFoldDB" id="A0A9W9UGN0"/>
<reference evidence="2" key="1">
    <citation type="submission" date="2022-12" db="EMBL/GenBank/DDBJ databases">
        <authorList>
            <person name="Petersen C."/>
        </authorList>
    </citation>
    <scope>NUCLEOTIDE SEQUENCE</scope>
    <source>
        <strain evidence="2">IBT 35675</strain>
    </source>
</reference>
<dbReference type="Proteomes" id="UP001148299">
    <property type="component" value="Unassembled WGS sequence"/>
</dbReference>
<reference evidence="2" key="2">
    <citation type="journal article" date="2023" name="IMA Fungus">
        <title>Comparative genomic study of the Penicillium genus elucidates a diverse pangenome and 15 lateral gene transfer events.</title>
        <authorList>
            <person name="Petersen C."/>
            <person name="Sorensen T."/>
            <person name="Nielsen M.R."/>
            <person name="Sondergaard T.E."/>
            <person name="Sorensen J.L."/>
            <person name="Fitzpatrick D.A."/>
            <person name="Frisvad J.C."/>
            <person name="Nielsen K.L."/>
        </authorList>
    </citation>
    <scope>NUCLEOTIDE SEQUENCE</scope>
    <source>
        <strain evidence="2">IBT 35675</strain>
    </source>
</reference>
<accession>A0A9W9UGN0</accession>